<dbReference type="HAMAP" id="MF_01877">
    <property type="entry name" value="16SrRNA_methyltr_I"/>
    <property type="match status" value="1"/>
</dbReference>
<keyword evidence="1 6" id="KW-0963">Cytoplasm</keyword>
<name>A0ABM6TBA6_9BACE</name>
<evidence type="ECO:0000256" key="5">
    <source>
        <dbReference type="ARBA" id="ARBA00022691"/>
    </source>
</evidence>
<dbReference type="PANTHER" id="PTHR46111">
    <property type="entry name" value="RIBOSOMAL RNA SMALL SUBUNIT METHYLTRANSFERASE I"/>
    <property type="match status" value="1"/>
</dbReference>
<comment type="similarity">
    <text evidence="6">Belongs to the methyltransferase superfamily. RsmI family.</text>
</comment>
<feature type="domain" description="Tetrapyrrole methylase" evidence="7">
    <location>
        <begin position="3"/>
        <end position="202"/>
    </location>
</feature>
<dbReference type="RefSeq" id="WP_106043186.1">
    <property type="nucleotide sequence ID" value="NZ_CALHZC010000047.1"/>
</dbReference>
<protein>
    <recommendedName>
        <fullName evidence="6">Ribosomal RNA small subunit methyltransferase I</fullName>
        <ecNumber evidence="6">2.1.1.198</ecNumber>
    </recommendedName>
    <alternativeName>
        <fullName evidence="6">16S rRNA 2'-O-ribose C1402 methyltransferase</fullName>
    </alternativeName>
    <alternativeName>
        <fullName evidence="6">rRNA (cytidine-2'-O-)-methyltransferase RsmI</fullName>
    </alternativeName>
</protein>
<dbReference type="InterPro" id="IPR014777">
    <property type="entry name" value="4pyrrole_Mease_sub1"/>
</dbReference>
<accession>A0ABM6TBA6</accession>
<comment type="subcellular location">
    <subcellularLocation>
        <location evidence="6">Cytoplasm</location>
    </subcellularLocation>
</comment>
<dbReference type="EC" id="2.1.1.198" evidence="6"/>
<keyword evidence="4 6" id="KW-0808">Transferase</keyword>
<keyword evidence="9" id="KW-1185">Reference proteome</keyword>
<dbReference type="PROSITE" id="PS01296">
    <property type="entry name" value="RSMI"/>
    <property type="match status" value="1"/>
</dbReference>
<dbReference type="Gene3D" id="3.30.950.10">
    <property type="entry name" value="Methyltransferase, Cobalt-precorrin-4 Transmethylase, Domain 2"/>
    <property type="match status" value="1"/>
</dbReference>
<dbReference type="SUPFAM" id="SSF53790">
    <property type="entry name" value="Tetrapyrrole methylase"/>
    <property type="match status" value="1"/>
</dbReference>
<evidence type="ECO:0000313" key="9">
    <source>
        <dbReference type="Proteomes" id="UP000238304"/>
    </source>
</evidence>
<evidence type="ECO:0000313" key="8">
    <source>
        <dbReference type="EMBL" id="AVM53999.1"/>
    </source>
</evidence>
<dbReference type="InterPro" id="IPR008189">
    <property type="entry name" value="rRNA_ssu_MeTfrase_I"/>
</dbReference>
<dbReference type="PANTHER" id="PTHR46111:SF1">
    <property type="entry name" value="RIBOSOMAL RNA SMALL SUBUNIT METHYLTRANSFERASE I"/>
    <property type="match status" value="1"/>
</dbReference>
<reference evidence="8 9" key="1">
    <citation type="submission" date="2018-02" db="EMBL/GenBank/DDBJ databases">
        <authorList>
            <person name="Holder M.E."/>
            <person name="Ajami N.J."/>
            <person name="Petrosino J.F."/>
        </authorList>
    </citation>
    <scope>NUCLEOTIDE SEQUENCE [LARGE SCALE GENOMIC DNA]</scope>
    <source>
        <strain evidence="8 9">ATCC 33285</strain>
    </source>
</reference>
<organism evidence="8 9">
    <name type="scientific">Bacteroides zoogleoformans</name>
    <dbReference type="NCBI Taxonomy" id="28119"/>
    <lineage>
        <taxon>Bacteria</taxon>
        <taxon>Pseudomonadati</taxon>
        <taxon>Bacteroidota</taxon>
        <taxon>Bacteroidia</taxon>
        <taxon>Bacteroidales</taxon>
        <taxon>Bacteroidaceae</taxon>
        <taxon>Bacteroides</taxon>
    </lineage>
</organism>
<comment type="function">
    <text evidence="6">Catalyzes the 2'-O-methylation of the ribose of cytidine 1402 (C1402) in 16S rRNA.</text>
</comment>
<dbReference type="InterPro" id="IPR018063">
    <property type="entry name" value="SAM_MeTrfase_RsmI_CS"/>
</dbReference>
<gene>
    <name evidence="6 8" type="primary">rsmI</name>
    <name evidence="8" type="ORF">C4H11_06500</name>
</gene>
<comment type="catalytic activity">
    <reaction evidence="6">
        <text>cytidine(1402) in 16S rRNA + S-adenosyl-L-methionine = 2'-O-methylcytidine(1402) in 16S rRNA + S-adenosyl-L-homocysteine + H(+)</text>
        <dbReference type="Rhea" id="RHEA:42924"/>
        <dbReference type="Rhea" id="RHEA-COMP:10285"/>
        <dbReference type="Rhea" id="RHEA-COMP:10286"/>
        <dbReference type="ChEBI" id="CHEBI:15378"/>
        <dbReference type="ChEBI" id="CHEBI:57856"/>
        <dbReference type="ChEBI" id="CHEBI:59789"/>
        <dbReference type="ChEBI" id="CHEBI:74495"/>
        <dbReference type="ChEBI" id="CHEBI:82748"/>
        <dbReference type="EC" id="2.1.1.198"/>
    </reaction>
</comment>
<evidence type="ECO:0000256" key="4">
    <source>
        <dbReference type="ARBA" id="ARBA00022679"/>
    </source>
</evidence>
<dbReference type="CDD" id="cd11648">
    <property type="entry name" value="RsmI"/>
    <property type="match status" value="1"/>
</dbReference>
<evidence type="ECO:0000256" key="6">
    <source>
        <dbReference type="HAMAP-Rule" id="MF_01877"/>
    </source>
</evidence>
<dbReference type="Pfam" id="PF00590">
    <property type="entry name" value="TP_methylase"/>
    <property type="match status" value="1"/>
</dbReference>
<proteinExistence type="inferred from homology"/>
<evidence type="ECO:0000256" key="3">
    <source>
        <dbReference type="ARBA" id="ARBA00022603"/>
    </source>
</evidence>
<dbReference type="PIRSF" id="PIRSF005917">
    <property type="entry name" value="MTase_YraL"/>
    <property type="match status" value="1"/>
</dbReference>
<keyword evidence="5 6" id="KW-0949">S-adenosyl-L-methionine</keyword>
<evidence type="ECO:0000256" key="2">
    <source>
        <dbReference type="ARBA" id="ARBA00022552"/>
    </source>
</evidence>
<dbReference type="NCBIfam" id="TIGR00096">
    <property type="entry name" value="16S rRNA (cytidine(1402)-2'-O)-methyltransferase"/>
    <property type="match status" value="1"/>
</dbReference>
<dbReference type="Gene3D" id="3.40.1010.10">
    <property type="entry name" value="Cobalt-precorrin-4 Transmethylase, Domain 1"/>
    <property type="match status" value="1"/>
</dbReference>
<keyword evidence="2 6" id="KW-0698">rRNA processing</keyword>
<sequence>MGKLYVVPTPVGNLEDMTFRAIRILKEVDLVLAEDTRTSGILLKHFEIKNAMQSHHKFNEHKTVEHVVERIKGGATVALISDAGTPGISDPGFLVVRECVRNGIEVQCLPGATAFVPALVASGLPNEKFCFEGFLPQKKGRTTRLKALAEERRTMVFYESPYRLVKTLTQLAEHFGAERPASVSREISKVHEETKRGTLTELIEHFTLNEPRGEIVIIVAGIDD</sequence>
<dbReference type="EMBL" id="CP027231">
    <property type="protein sequence ID" value="AVM53999.1"/>
    <property type="molecule type" value="Genomic_DNA"/>
</dbReference>
<dbReference type="InterPro" id="IPR035996">
    <property type="entry name" value="4pyrrol_Methylase_sf"/>
</dbReference>
<evidence type="ECO:0000259" key="7">
    <source>
        <dbReference type="Pfam" id="PF00590"/>
    </source>
</evidence>
<dbReference type="Proteomes" id="UP000238304">
    <property type="component" value="Chromosome"/>
</dbReference>
<dbReference type="InterPro" id="IPR000878">
    <property type="entry name" value="4pyrrol_Mease"/>
</dbReference>
<keyword evidence="3 6" id="KW-0489">Methyltransferase</keyword>
<evidence type="ECO:0000256" key="1">
    <source>
        <dbReference type="ARBA" id="ARBA00022490"/>
    </source>
</evidence>
<dbReference type="InterPro" id="IPR014776">
    <property type="entry name" value="4pyrrole_Mease_sub2"/>
</dbReference>